<evidence type="ECO:0008006" key="3">
    <source>
        <dbReference type="Google" id="ProtNLM"/>
    </source>
</evidence>
<reference evidence="1 2" key="1">
    <citation type="submission" date="2015-06" db="EMBL/GenBank/DDBJ databases">
        <title>Genome sequence of Pseudoalteromonas aliena.</title>
        <authorList>
            <person name="Xie B.-B."/>
            <person name="Rong J.-C."/>
            <person name="Qin Q.-L."/>
            <person name="Zhang Y.-Z."/>
        </authorList>
    </citation>
    <scope>NUCLEOTIDE SEQUENCE [LARGE SCALE GENOMIC DNA]</scope>
    <source>
        <strain evidence="1 2">SW19</strain>
    </source>
</reference>
<dbReference type="PANTHER" id="PTHR42866:SF1">
    <property type="entry name" value="SPORE COAT POLYSACCHARIDE BIOSYNTHESIS PROTEIN SPSF"/>
    <property type="match status" value="1"/>
</dbReference>
<organism evidence="1 2">
    <name type="scientific">Pseudoalteromonas aliena SW19</name>
    <dbReference type="NCBI Taxonomy" id="1314866"/>
    <lineage>
        <taxon>Bacteria</taxon>
        <taxon>Pseudomonadati</taxon>
        <taxon>Pseudomonadota</taxon>
        <taxon>Gammaproteobacteria</taxon>
        <taxon>Alteromonadales</taxon>
        <taxon>Pseudoalteromonadaceae</taxon>
        <taxon>Pseudoalteromonas</taxon>
    </lineage>
</organism>
<dbReference type="RefSeq" id="WP_193156042.1">
    <property type="nucleotide sequence ID" value="NZ_AQGU01000026.1"/>
</dbReference>
<dbReference type="InterPro" id="IPR029044">
    <property type="entry name" value="Nucleotide-diphossugar_trans"/>
</dbReference>
<dbReference type="InterPro" id="IPR003329">
    <property type="entry name" value="Cytidylyl_trans"/>
</dbReference>
<keyword evidence="2" id="KW-1185">Reference proteome</keyword>
<gene>
    <name evidence="1" type="ORF">PALI_a2210</name>
</gene>
<dbReference type="Proteomes" id="UP000648482">
    <property type="component" value="Unassembled WGS sequence"/>
</dbReference>
<proteinExistence type="predicted"/>
<dbReference type="SUPFAM" id="SSF53448">
    <property type="entry name" value="Nucleotide-diphospho-sugar transferases"/>
    <property type="match status" value="1"/>
</dbReference>
<name>A0ABR9E322_9GAMM</name>
<protein>
    <recommendedName>
        <fullName evidence="3">Spore coat protein</fullName>
    </recommendedName>
</protein>
<dbReference type="Pfam" id="PF02348">
    <property type="entry name" value="CTP_transf_3"/>
    <property type="match status" value="1"/>
</dbReference>
<sequence length="254" mass="29287">MINAFMQTRVSSSRLPSKVLKNLHGLPMFVQQAKRIQQCKKIDKLIVITSTEKSDDILEVICKENNLLCFRGDLNNVLSRYYYAQLAYPCEHAVRVTADCPVIDSALIDHVINAHLINSNDYTSNCLKSTFPDGLDTEVISKHALLDAYKYAKKPSELEHVTPYIRNNPQKYQLQNIQSETDLSNHRWTVDEPEDFALISAIYDHLYTQNHYFNYQDILHLLSLKPELSSINAQFSRNEGMLKSLKQDKEEGYE</sequence>
<dbReference type="EMBL" id="AQGU01000026">
    <property type="protein sequence ID" value="MBE0360251.1"/>
    <property type="molecule type" value="Genomic_DNA"/>
</dbReference>
<comment type="caution">
    <text evidence="1">The sequence shown here is derived from an EMBL/GenBank/DDBJ whole genome shotgun (WGS) entry which is preliminary data.</text>
</comment>
<dbReference type="PANTHER" id="PTHR42866">
    <property type="entry name" value="3-DEOXY-MANNO-OCTULOSONATE CYTIDYLYLTRANSFERASE"/>
    <property type="match status" value="1"/>
</dbReference>
<evidence type="ECO:0000313" key="2">
    <source>
        <dbReference type="Proteomes" id="UP000648482"/>
    </source>
</evidence>
<dbReference type="Gene3D" id="3.90.550.10">
    <property type="entry name" value="Spore Coat Polysaccharide Biosynthesis Protein SpsA, Chain A"/>
    <property type="match status" value="1"/>
</dbReference>
<evidence type="ECO:0000313" key="1">
    <source>
        <dbReference type="EMBL" id="MBE0360251.1"/>
    </source>
</evidence>
<dbReference type="CDD" id="cd02518">
    <property type="entry name" value="GT2_SpsF"/>
    <property type="match status" value="1"/>
</dbReference>
<accession>A0ABR9E322</accession>